<organism evidence="2 3">
    <name type="scientific">Pseudomonas jessenii</name>
    <dbReference type="NCBI Taxonomy" id="77298"/>
    <lineage>
        <taxon>Bacteria</taxon>
        <taxon>Pseudomonadati</taxon>
        <taxon>Pseudomonadota</taxon>
        <taxon>Gammaproteobacteria</taxon>
        <taxon>Pseudomonadales</taxon>
        <taxon>Pseudomonadaceae</taxon>
        <taxon>Pseudomonas</taxon>
    </lineage>
</organism>
<evidence type="ECO:0000259" key="1">
    <source>
        <dbReference type="Pfam" id="PF03446"/>
    </source>
</evidence>
<dbReference type="PANTHER" id="PTHR43580">
    <property type="entry name" value="OXIDOREDUCTASE GLYR1-RELATED"/>
    <property type="match status" value="1"/>
</dbReference>
<gene>
    <name evidence="2" type="ORF">CRX42_00685</name>
</gene>
<evidence type="ECO:0000313" key="3">
    <source>
        <dbReference type="Proteomes" id="UP000247437"/>
    </source>
</evidence>
<dbReference type="Pfam" id="PF03446">
    <property type="entry name" value="NAD_binding_2"/>
    <property type="match status" value="1"/>
</dbReference>
<comment type="caution">
    <text evidence="2">The sequence shown here is derived from an EMBL/GenBank/DDBJ whole genome shotgun (WGS) entry which is preliminary data.</text>
</comment>
<dbReference type="InterPro" id="IPR051265">
    <property type="entry name" value="HIBADH-related_NP60_sf"/>
</dbReference>
<dbReference type="GO" id="GO:0050661">
    <property type="term" value="F:NADP binding"/>
    <property type="evidence" value="ECO:0007669"/>
    <property type="project" value="InterPro"/>
</dbReference>
<name>A0A2W0FHH5_PSEJE</name>
<feature type="domain" description="6-phosphogluconate dehydrogenase NADP-binding" evidence="1">
    <location>
        <begin position="9"/>
        <end position="159"/>
    </location>
</feature>
<dbReference type="InterPro" id="IPR006115">
    <property type="entry name" value="6PGDH_NADP-bd"/>
</dbReference>
<dbReference type="AlphaFoldDB" id="A0A2W0FHH5"/>
<dbReference type="EMBL" id="PDLL01000003">
    <property type="protein sequence ID" value="PYY72494.1"/>
    <property type="molecule type" value="Genomic_DNA"/>
</dbReference>
<proteinExistence type="predicted"/>
<dbReference type="Proteomes" id="UP000247437">
    <property type="component" value="Unassembled WGS sequence"/>
</dbReference>
<reference evidence="2 3" key="1">
    <citation type="journal article" date="2018" name="Appl. Microbiol. Biotechnol.">
        <title>Characterization of the caprolactam degradation pathway in Pseudomonas jessenii using mass spectrometry-based proteomics.</title>
        <authorList>
            <person name="Otzen M."/>
            <person name="Palacio C."/>
            <person name="Janssen D.B."/>
        </authorList>
    </citation>
    <scope>NUCLEOTIDE SEQUENCE [LARGE SCALE GENOMIC DNA]</scope>
    <source>
        <strain evidence="2 3">GO3</strain>
    </source>
</reference>
<protein>
    <recommendedName>
        <fullName evidence="1">6-phosphogluconate dehydrogenase NADP-binding domain-containing protein</fullName>
    </recommendedName>
</protein>
<dbReference type="SUPFAM" id="SSF51735">
    <property type="entry name" value="NAD(P)-binding Rossmann-fold domains"/>
    <property type="match status" value="1"/>
</dbReference>
<sequence>MLENEFPSVAVIGIGLMGSALTAALLRSGYRVNIWNRTPEKCASLAAQGANVSPSAEAAVAASGIIILAISDYANSKTVAASAGLLGKTVVQISTGSMMDAVEFHSFCTAGGAAEYMEVKIMTYPALVESGTSLLLASGTPEVYIKLKPLLETFGKSRFVGEIISSATSAMFAWSAHFQISVAGVLESIRAAKALGVEPALVQEIASFVGIDVDGIFSRWQNAADRIGPPGLAKSGTVFDYIVAADLIIGSTDLAGITLPVLNAVRTELYKWVDYGFGHADVEDAFEAARRHSENLTTG</sequence>
<dbReference type="OrthoDB" id="9786703at2"/>
<dbReference type="PANTHER" id="PTHR43580:SF2">
    <property type="entry name" value="CYTOKINE-LIKE NUCLEAR FACTOR N-PAC"/>
    <property type="match status" value="1"/>
</dbReference>
<dbReference type="RefSeq" id="WP_110656803.1">
    <property type="nucleotide sequence ID" value="NZ_PDLL01000003.1"/>
</dbReference>
<evidence type="ECO:0000313" key="2">
    <source>
        <dbReference type="EMBL" id="PYY72494.1"/>
    </source>
</evidence>
<accession>A0A2W0FHH5</accession>
<dbReference type="InterPro" id="IPR036291">
    <property type="entry name" value="NAD(P)-bd_dom_sf"/>
</dbReference>
<dbReference type="Gene3D" id="3.40.50.720">
    <property type="entry name" value="NAD(P)-binding Rossmann-like Domain"/>
    <property type="match status" value="1"/>
</dbReference>